<feature type="region of interest" description="Disordered" evidence="1">
    <location>
        <begin position="1"/>
        <end position="89"/>
    </location>
</feature>
<evidence type="ECO:0000256" key="1">
    <source>
        <dbReference type="SAM" id="MobiDB-lite"/>
    </source>
</evidence>
<proteinExistence type="predicted"/>
<gene>
    <name evidence="2" type="ORF">JZ751_013159</name>
</gene>
<evidence type="ECO:0000313" key="2">
    <source>
        <dbReference type="EMBL" id="KAG9343778.1"/>
    </source>
</evidence>
<dbReference type="Proteomes" id="UP000824540">
    <property type="component" value="Unassembled WGS sequence"/>
</dbReference>
<reference evidence="2" key="1">
    <citation type="thesis" date="2021" institute="BYU ScholarsArchive" country="Provo, UT, USA">
        <title>Applications of and Algorithms for Genome Assembly and Genomic Analyses with an Emphasis on Marine Teleosts.</title>
        <authorList>
            <person name="Pickett B.D."/>
        </authorList>
    </citation>
    <scope>NUCLEOTIDE SEQUENCE</scope>
    <source>
        <strain evidence="2">HI-2016</strain>
    </source>
</reference>
<comment type="caution">
    <text evidence="2">The sequence shown here is derived from an EMBL/GenBank/DDBJ whole genome shotgun (WGS) entry which is preliminary data.</text>
</comment>
<dbReference type="EMBL" id="JAFBMS010000022">
    <property type="protein sequence ID" value="KAG9343778.1"/>
    <property type="molecule type" value="Genomic_DNA"/>
</dbReference>
<dbReference type="AlphaFoldDB" id="A0A8T2P2C7"/>
<evidence type="ECO:0000313" key="3">
    <source>
        <dbReference type="Proteomes" id="UP000824540"/>
    </source>
</evidence>
<organism evidence="2 3">
    <name type="scientific">Albula glossodonta</name>
    <name type="common">roundjaw bonefish</name>
    <dbReference type="NCBI Taxonomy" id="121402"/>
    <lineage>
        <taxon>Eukaryota</taxon>
        <taxon>Metazoa</taxon>
        <taxon>Chordata</taxon>
        <taxon>Craniata</taxon>
        <taxon>Vertebrata</taxon>
        <taxon>Euteleostomi</taxon>
        <taxon>Actinopterygii</taxon>
        <taxon>Neopterygii</taxon>
        <taxon>Teleostei</taxon>
        <taxon>Albuliformes</taxon>
        <taxon>Albulidae</taxon>
        <taxon>Albula</taxon>
    </lineage>
</organism>
<sequence>MTDDHKSRVGHPPVANCKEPREQIFSGSASQLGGSVQSRTSTTTEQMKHSRMIGTDWKQEDSAESEHDASPLAPPREGAVWPRHRAPGI</sequence>
<keyword evidence="3" id="KW-1185">Reference proteome</keyword>
<feature type="compositionally biased region" description="Basic and acidic residues" evidence="1">
    <location>
        <begin position="57"/>
        <end position="69"/>
    </location>
</feature>
<feature type="compositionally biased region" description="Polar residues" evidence="1">
    <location>
        <begin position="25"/>
        <end position="45"/>
    </location>
</feature>
<accession>A0A8T2P2C7</accession>
<protein>
    <submittedName>
        <fullName evidence="2">Uncharacterized protein</fullName>
    </submittedName>
</protein>
<name>A0A8T2P2C7_9TELE</name>